<evidence type="ECO:0000256" key="1">
    <source>
        <dbReference type="SAM" id="Phobius"/>
    </source>
</evidence>
<dbReference type="InterPro" id="IPR038636">
    <property type="entry name" value="Wzi_sf"/>
</dbReference>
<dbReference type="InterPro" id="IPR026950">
    <property type="entry name" value="Caps_assemb_Wzi"/>
</dbReference>
<dbReference type="Proteomes" id="UP001548189">
    <property type="component" value="Unassembled WGS sequence"/>
</dbReference>
<comment type="caution">
    <text evidence="2">The sequence shown here is derived from an EMBL/GenBank/DDBJ whole genome shotgun (WGS) entry which is preliminary data.</text>
</comment>
<evidence type="ECO:0000313" key="3">
    <source>
        <dbReference type="Proteomes" id="UP001548189"/>
    </source>
</evidence>
<organism evidence="2 3">
    <name type="scientific">Aliikangiella maris</name>
    <dbReference type="NCBI Taxonomy" id="3162458"/>
    <lineage>
        <taxon>Bacteria</taxon>
        <taxon>Pseudomonadati</taxon>
        <taxon>Pseudomonadota</taxon>
        <taxon>Gammaproteobacteria</taxon>
        <taxon>Oceanospirillales</taxon>
        <taxon>Pleioneaceae</taxon>
        <taxon>Aliikangiella</taxon>
    </lineage>
</organism>
<reference evidence="2 3" key="1">
    <citation type="submission" date="2024-06" db="EMBL/GenBank/DDBJ databases">
        <authorList>
            <person name="Li F."/>
        </authorList>
    </citation>
    <scope>NUCLEOTIDE SEQUENCE [LARGE SCALE GENOMIC DNA]</scope>
    <source>
        <strain evidence="2 3">GXAS 311</strain>
    </source>
</reference>
<keyword evidence="1" id="KW-0812">Transmembrane</keyword>
<dbReference type="Gene3D" id="2.40.160.130">
    <property type="entry name" value="Capsule assembly protein Wzi"/>
    <property type="match status" value="1"/>
</dbReference>
<feature type="transmembrane region" description="Helical" evidence="1">
    <location>
        <begin position="12"/>
        <end position="30"/>
    </location>
</feature>
<keyword evidence="1" id="KW-0472">Membrane</keyword>
<sequence length="503" mass="58020">MAAFIIKGNLKAVRLFIFIGGLLTTLVINIKLQAEPWINTQDSWLRAEIEILADYGIIRSPISTYPLPWSNIIRDIEREIDKPTSQPYLETMQSVLQIGKQATTLRSHKSIRLGVSQDESVFRSFGDITRAKTEFAIKRSSVTKHFAWNIEVTRQRSDFDNKDTRLDGSYIAGIYGNWITSIGKIERWWGPGWESSNILSNNAKAPLGIAIQRNYTESFDNRALRWLGPWNLNAFVAELDDNFHIKNAKLTGFSLTIKPLDSLEVALRTSALWGGKDIVGVDNNGKNIYQQRPESFDSLIDLFIGNQFCGEFVDNQCDDEYSLNGDRIAGFDLRWRLPLDNPLNVYYAQYGESETQLIPAKQVTQLGLSSSFKFLGSYWKWYLENSQTSNSQHNELYFSQTYPEGYEYHQRMIGSTFGKRFKVNSFGIYSKINWHNSVGLKLIEMQFNQNDDRFKKVQLQWKYLSQSYGEFNFKLERSSADIVTLGRELPNKNIVVDWVYYLN</sequence>
<dbReference type="Pfam" id="PF14052">
    <property type="entry name" value="Caps_assemb_Wzi"/>
    <property type="match status" value="1"/>
</dbReference>
<accession>A0ABV2BNR1</accession>
<protein>
    <submittedName>
        <fullName evidence="2">Capsule assembly Wzi family protein</fullName>
    </submittedName>
</protein>
<dbReference type="RefSeq" id="WP_353873130.1">
    <property type="nucleotide sequence ID" value="NZ_JBEVCJ010000001.1"/>
</dbReference>
<gene>
    <name evidence="2" type="ORF">ABVT43_00470</name>
</gene>
<keyword evidence="3" id="KW-1185">Reference proteome</keyword>
<dbReference type="EMBL" id="JBEVCJ010000001">
    <property type="protein sequence ID" value="MET1253589.1"/>
    <property type="molecule type" value="Genomic_DNA"/>
</dbReference>
<name>A0ABV2BNR1_9GAMM</name>
<proteinExistence type="predicted"/>
<keyword evidence="1" id="KW-1133">Transmembrane helix</keyword>
<evidence type="ECO:0000313" key="2">
    <source>
        <dbReference type="EMBL" id="MET1253589.1"/>
    </source>
</evidence>